<dbReference type="CDD" id="cd19989">
    <property type="entry name" value="PBP1_SBP-like"/>
    <property type="match status" value="1"/>
</dbReference>
<dbReference type="PANTHER" id="PTHR30483:SF6">
    <property type="entry name" value="PERIPLASMIC BINDING PROTEIN OF ABC TRANSPORTER FOR NATURAL AMINO ACIDS"/>
    <property type="match status" value="1"/>
</dbReference>
<dbReference type="Gene3D" id="3.40.50.2300">
    <property type="match status" value="2"/>
</dbReference>
<dbReference type="GO" id="GO:0006865">
    <property type="term" value="P:amino acid transport"/>
    <property type="evidence" value="ECO:0007669"/>
    <property type="project" value="UniProtKB-KW"/>
</dbReference>
<dbReference type="AlphaFoldDB" id="A0A4D8QDQ5"/>
<feature type="compositionally biased region" description="Pro residues" evidence="5">
    <location>
        <begin position="1"/>
        <end position="11"/>
    </location>
</feature>
<comment type="similarity">
    <text evidence="1">Belongs to the leucine-binding protein family.</text>
</comment>
<dbReference type="InterPro" id="IPR000709">
    <property type="entry name" value="Leu_Ile_Val-bd"/>
</dbReference>
<dbReference type="InterPro" id="IPR028081">
    <property type="entry name" value="Leu-bd"/>
</dbReference>
<feature type="domain" description="Leucine-binding protein" evidence="6">
    <location>
        <begin position="105"/>
        <end position="442"/>
    </location>
</feature>
<dbReference type="InterPro" id="IPR051010">
    <property type="entry name" value="BCAA_transport"/>
</dbReference>
<dbReference type="PRINTS" id="PR00337">
    <property type="entry name" value="LEUILEVALBP"/>
</dbReference>
<evidence type="ECO:0000259" key="6">
    <source>
        <dbReference type="Pfam" id="PF13458"/>
    </source>
</evidence>
<evidence type="ECO:0000256" key="5">
    <source>
        <dbReference type="SAM" id="MobiDB-lite"/>
    </source>
</evidence>
<organism evidence="7 8">
    <name type="scientific">Azospirillum brasilense</name>
    <dbReference type="NCBI Taxonomy" id="192"/>
    <lineage>
        <taxon>Bacteria</taxon>
        <taxon>Pseudomonadati</taxon>
        <taxon>Pseudomonadota</taxon>
        <taxon>Alphaproteobacteria</taxon>
        <taxon>Rhodospirillales</taxon>
        <taxon>Azospirillaceae</taxon>
        <taxon>Azospirillum</taxon>
    </lineage>
</organism>
<evidence type="ECO:0000256" key="3">
    <source>
        <dbReference type="ARBA" id="ARBA00022729"/>
    </source>
</evidence>
<protein>
    <submittedName>
        <fullName evidence="7">Branched-chain amino acid ABC transporter substrate-binding protein</fullName>
    </submittedName>
</protein>
<keyword evidence="4" id="KW-0029">Amino-acid transport</keyword>
<dbReference type="EMBL" id="CP032333">
    <property type="protein sequence ID" value="QCO06310.1"/>
    <property type="molecule type" value="Genomic_DNA"/>
</dbReference>
<gene>
    <name evidence="7" type="ORF">D3867_30810</name>
</gene>
<name>A0A4D8QDQ5_AZOBR</name>
<sequence>MRPLPSSPLPPGERVRVRGTHGSSLSETPVLPAFPEPVATHPPHPAPLPRGERGKSVGEEKNKTMEETMTRTNSLKLRALGAASVLALALSGTALSGTAHAQDMLKIGVPTAMSGTYADLGNQAKRAVEFAIAEANAKGGVAGHKVEAKILDTEAKPDLARKQSERLALEGYKVLTGVIASGEALAIAPMLDRWDALYVATVTKSDKITGDSCVRRAFRVNHQDAQDAAVVNPWLAGRKEQKWAIIGMDGAWGRGSGAGFKEAATANGKSVVAELYPPLGATDYAAYIQQIKASGAEGLWVALAGRDAVSFATQARQFGLLDSVFTAGVSFVTDNTVQAMGETAKGIHGIINYSATLDTPENKSFVAAWAKHYNGDQPSNFEGETYLGMQVIFQAVEKAKSVKPIDIARAMSGGSFDTILGRVAFRPEDNQLILPNYFGHVAETDGKLRPVVTMSFPAEQATPAPSGACKLQKL</sequence>
<evidence type="ECO:0000313" key="8">
    <source>
        <dbReference type="Proteomes" id="UP000298596"/>
    </source>
</evidence>
<feature type="compositionally biased region" description="Pro residues" evidence="5">
    <location>
        <begin position="32"/>
        <end position="48"/>
    </location>
</feature>
<evidence type="ECO:0000256" key="4">
    <source>
        <dbReference type="ARBA" id="ARBA00022970"/>
    </source>
</evidence>
<proteinExistence type="inferred from homology"/>
<feature type="compositionally biased region" description="Basic and acidic residues" evidence="5">
    <location>
        <begin position="50"/>
        <end position="60"/>
    </location>
</feature>
<evidence type="ECO:0000256" key="1">
    <source>
        <dbReference type="ARBA" id="ARBA00010062"/>
    </source>
</evidence>
<accession>A0A4D8QDQ5</accession>
<geneLocation type="plasmid" evidence="7">
    <name>p3</name>
</geneLocation>
<dbReference type="Proteomes" id="UP000298596">
    <property type="component" value="Plasmid p3"/>
</dbReference>
<dbReference type="InterPro" id="IPR028082">
    <property type="entry name" value="Peripla_BP_I"/>
</dbReference>
<reference evidence="7 8" key="1">
    <citation type="submission" date="2018-09" db="EMBL/GenBank/DDBJ databases">
        <title>Whole genome based analysis of evolution and adaptive divergence in Indian and Brazilian strains of Azospirillum brasilense.</title>
        <authorList>
            <person name="Singh C."/>
            <person name="Tripathi A.K."/>
        </authorList>
    </citation>
    <scope>NUCLEOTIDE SEQUENCE [LARGE SCALE GENOMIC DNA]</scope>
    <source>
        <strain evidence="7 8">MTCC4036</strain>
        <plasmid evidence="7 8">p3</plasmid>
    </source>
</reference>
<evidence type="ECO:0000256" key="2">
    <source>
        <dbReference type="ARBA" id="ARBA00022448"/>
    </source>
</evidence>
<keyword evidence="2" id="KW-0813">Transport</keyword>
<keyword evidence="3" id="KW-0732">Signal</keyword>
<dbReference type="PANTHER" id="PTHR30483">
    <property type="entry name" value="LEUCINE-SPECIFIC-BINDING PROTEIN"/>
    <property type="match status" value="1"/>
</dbReference>
<keyword evidence="7" id="KW-0614">Plasmid</keyword>
<dbReference type="Pfam" id="PF13458">
    <property type="entry name" value="Peripla_BP_6"/>
    <property type="match status" value="1"/>
</dbReference>
<dbReference type="SUPFAM" id="SSF53822">
    <property type="entry name" value="Periplasmic binding protein-like I"/>
    <property type="match status" value="1"/>
</dbReference>
<evidence type="ECO:0000313" key="7">
    <source>
        <dbReference type="EMBL" id="QCO06310.1"/>
    </source>
</evidence>
<feature type="region of interest" description="Disordered" evidence="5">
    <location>
        <begin position="1"/>
        <end position="60"/>
    </location>
</feature>